<dbReference type="Proteomes" id="UP000075243">
    <property type="component" value="Unassembled WGS sequence"/>
</dbReference>
<dbReference type="Pfam" id="PF07727">
    <property type="entry name" value="RVT_2"/>
    <property type="match status" value="2"/>
</dbReference>
<gene>
    <name evidence="2" type="ORF">KK1_037494</name>
</gene>
<sequence length="191" mass="22207">MVYLDELETDSSINENDPVSFSQAISCDNSKKWLNAMKEELKSTTKNNVWDLVELREGCKRAGCKCVFKTKRDSDDGNLQWYKARLVSKGFTQKDDIDYKETFSPVSRKDFLNGNLEENVYMDQPMGFSVEGKEHMACKLKKSIYELKQASLQWYLKFNDTIFSFGFKENIVDRCIYLKVSGSKVIFLILY</sequence>
<keyword evidence="3" id="KW-1185">Reference proteome</keyword>
<evidence type="ECO:0000313" key="2">
    <source>
        <dbReference type="EMBL" id="KYP41155.1"/>
    </source>
</evidence>
<evidence type="ECO:0000259" key="1">
    <source>
        <dbReference type="Pfam" id="PF07727"/>
    </source>
</evidence>
<dbReference type="AlphaFoldDB" id="A0A151RFI5"/>
<proteinExistence type="predicted"/>
<feature type="domain" description="Reverse transcriptase Ty1/copia-type" evidence="1">
    <location>
        <begin position="110"/>
        <end position="191"/>
    </location>
</feature>
<accession>A0A151RFI5</accession>
<dbReference type="EMBL" id="KQ483791">
    <property type="protein sequence ID" value="KYP41155.1"/>
    <property type="molecule type" value="Genomic_DNA"/>
</dbReference>
<protein>
    <submittedName>
        <fullName evidence="2">Retrovirus-related Pol polyprotein from transposon TNT 1-94</fullName>
    </submittedName>
</protein>
<evidence type="ECO:0000313" key="3">
    <source>
        <dbReference type="Proteomes" id="UP000075243"/>
    </source>
</evidence>
<name>A0A151RFI5_CAJCA</name>
<reference evidence="2" key="1">
    <citation type="journal article" date="2012" name="Nat. Biotechnol.">
        <title>Draft genome sequence of pigeonpea (Cajanus cajan), an orphan legume crop of resource-poor farmers.</title>
        <authorList>
            <person name="Varshney R.K."/>
            <person name="Chen W."/>
            <person name="Li Y."/>
            <person name="Bharti A.K."/>
            <person name="Saxena R.K."/>
            <person name="Schlueter J.A."/>
            <person name="Donoghue M.T."/>
            <person name="Azam S."/>
            <person name="Fan G."/>
            <person name="Whaley A.M."/>
            <person name="Farmer A.D."/>
            <person name="Sheridan J."/>
            <person name="Iwata A."/>
            <person name="Tuteja R."/>
            <person name="Penmetsa R.V."/>
            <person name="Wu W."/>
            <person name="Upadhyaya H.D."/>
            <person name="Yang S.P."/>
            <person name="Shah T."/>
            <person name="Saxena K.B."/>
            <person name="Michael T."/>
            <person name="McCombie W.R."/>
            <person name="Yang B."/>
            <person name="Zhang G."/>
            <person name="Yang H."/>
            <person name="Wang J."/>
            <person name="Spillane C."/>
            <person name="Cook D.R."/>
            <person name="May G.D."/>
            <person name="Xu X."/>
            <person name="Jackson S.A."/>
        </authorList>
    </citation>
    <scope>NUCLEOTIDE SEQUENCE [LARGE SCALE GENOMIC DNA]</scope>
</reference>
<dbReference type="STRING" id="3821.A0A151RFI5"/>
<organism evidence="2 3">
    <name type="scientific">Cajanus cajan</name>
    <name type="common">Pigeon pea</name>
    <name type="synonym">Cajanus indicus</name>
    <dbReference type="NCBI Taxonomy" id="3821"/>
    <lineage>
        <taxon>Eukaryota</taxon>
        <taxon>Viridiplantae</taxon>
        <taxon>Streptophyta</taxon>
        <taxon>Embryophyta</taxon>
        <taxon>Tracheophyta</taxon>
        <taxon>Spermatophyta</taxon>
        <taxon>Magnoliopsida</taxon>
        <taxon>eudicotyledons</taxon>
        <taxon>Gunneridae</taxon>
        <taxon>Pentapetalae</taxon>
        <taxon>rosids</taxon>
        <taxon>fabids</taxon>
        <taxon>Fabales</taxon>
        <taxon>Fabaceae</taxon>
        <taxon>Papilionoideae</taxon>
        <taxon>50 kb inversion clade</taxon>
        <taxon>NPAAA clade</taxon>
        <taxon>indigoferoid/millettioid clade</taxon>
        <taxon>Phaseoleae</taxon>
        <taxon>Cajanus</taxon>
    </lineage>
</organism>
<dbReference type="Gramene" id="C.cajan_37567.t">
    <property type="protein sequence ID" value="C.cajan_37567.t"/>
    <property type="gene ID" value="C.cajan_37567"/>
</dbReference>
<dbReference type="InterPro" id="IPR013103">
    <property type="entry name" value="RVT_2"/>
</dbReference>
<feature type="domain" description="Reverse transcriptase Ty1/copia-type" evidence="1">
    <location>
        <begin position="47"/>
        <end position="109"/>
    </location>
</feature>